<dbReference type="Proteomes" id="UP000199614">
    <property type="component" value="Unassembled WGS sequence"/>
</dbReference>
<dbReference type="EMBL" id="FOUY01000011">
    <property type="protein sequence ID" value="SFN26710.1"/>
    <property type="molecule type" value="Genomic_DNA"/>
</dbReference>
<dbReference type="AlphaFoldDB" id="A0A1I4XN14"/>
<keyword evidence="2" id="KW-1185">Reference proteome</keyword>
<sequence>MGAAPIRVTGTLTLTPNSYFTSNYSYTSPCTTAGYSDITGGTPVVIRDADGRISGMGELRSGRRSGPSCVYSFDVDQVDRSDYYSVEVARRGEVTFTAEQVNTGNVHLTLGG</sequence>
<reference evidence="1 2" key="1">
    <citation type="submission" date="2016-10" db="EMBL/GenBank/DDBJ databases">
        <authorList>
            <person name="de Groot N.N."/>
        </authorList>
    </citation>
    <scope>NUCLEOTIDE SEQUENCE [LARGE SCALE GENOMIC DNA]</scope>
    <source>
        <strain evidence="1 2">CGMCC 4.1877</strain>
    </source>
</reference>
<accession>A0A1I4XN14</accession>
<evidence type="ECO:0000313" key="1">
    <source>
        <dbReference type="EMBL" id="SFN26710.1"/>
    </source>
</evidence>
<organism evidence="1 2">
    <name type="scientific">Pseudonocardia ammonioxydans</name>
    <dbReference type="NCBI Taxonomy" id="260086"/>
    <lineage>
        <taxon>Bacteria</taxon>
        <taxon>Bacillati</taxon>
        <taxon>Actinomycetota</taxon>
        <taxon>Actinomycetes</taxon>
        <taxon>Pseudonocardiales</taxon>
        <taxon>Pseudonocardiaceae</taxon>
        <taxon>Pseudonocardia</taxon>
    </lineage>
</organism>
<name>A0A1I4XN14_PSUAM</name>
<protein>
    <submittedName>
        <fullName evidence="1">Uncharacterized protein</fullName>
    </submittedName>
</protein>
<proteinExistence type="predicted"/>
<gene>
    <name evidence="1" type="ORF">SAMN05216207_1011125</name>
</gene>
<evidence type="ECO:0000313" key="2">
    <source>
        <dbReference type="Proteomes" id="UP000199614"/>
    </source>
</evidence>